<keyword evidence="1" id="KW-1133">Transmembrane helix</keyword>
<accession>A0A1S3HHW1</accession>
<evidence type="ECO:0000313" key="3">
    <source>
        <dbReference type="RefSeq" id="XP_013385607.1"/>
    </source>
</evidence>
<dbReference type="InParanoid" id="A0A1S3HHW1"/>
<evidence type="ECO:0000256" key="1">
    <source>
        <dbReference type="SAM" id="Phobius"/>
    </source>
</evidence>
<protein>
    <submittedName>
        <fullName evidence="3">Uncharacterized protein LOC106155359 isoform X1</fullName>
    </submittedName>
</protein>
<dbReference type="AlphaFoldDB" id="A0A1S3HHW1"/>
<sequence length="120" mass="13795">MQLTDSTMMKTCCFCWNLKQGSIASGIWTLVLAVLECLVTIYRTVLALMIGDKSLQTMEYVVLIIGSILWLFWIVSSVLTIVGAVQVSLEIDLQIFFLSFFMYRHRFLCTHSRHLHLLSQ</sequence>
<keyword evidence="2" id="KW-1185">Reference proteome</keyword>
<dbReference type="Proteomes" id="UP000085678">
    <property type="component" value="Unplaced"/>
</dbReference>
<evidence type="ECO:0000313" key="2">
    <source>
        <dbReference type="Proteomes" id="UP000085678"/>
    </source>
</evidence>
<keyword evidence="1" id="KW-0472">Membrane</keyword>
<organism evidence="2 3">
    <name type="scientific">Lingula anatina</name>
    <name type="common">Brachiopod</name>
    <name type="synonym">Lingula unguis</name>
    <dbReference type="NCBI Taxonomy" id="7574"/>
    <lineage>
        <taxon>Eukaryota</taxon>
        <taxon>Metazoa</taxon>
        <taxon>Spiralia</taxon>
        <taxon>Lophotrochozoa</taxon>
        <taxon>Brachiopoda</taxon>
        <taxon>Linguliformea</taxon>
        <taxon>Lingulata</taxon>
        <taxon>Lingulida</taxon>
        <taxon>Linguloidea</taxon>
        <taxon>Lingulidae</taxon>
        <taxon>Lingula</taxon>
    </lineage>
</organism>
<feature type="transmembrane region" description="Helical" evidence="1">
    <location>
        <begin position="57"/>
        <end position="75"/>
    </location>
</feature>
<reference evidence="3" key="1">
    <citation type="submission" date="2025-08" db="UniProtKB">
        <authorList>
            <consortium name="RefSeq"/>
        </authorList>
    </citation>
    <scope>IDENTIFICATION</scope>
    <source>
        <tissue evidence="3">Gonads</tissue>
    </source>
</reference>
<dbReference type="OrthoDB" id="5873673at2759"/>
<gene>
    <name evidence="3" type="primary">LOC106155359</name>
</gene>
<dbReference type="RefSeq" id="XP_013385607.1">
    <property type="nucleotide sequence ID" value="XM_013530153.1"/>
</dbReference>
<name>A0A1S3HHW1_LINAN</name>
<keyword evidence="1" id="KW-0812">Transmembrane</keyword>
<proteinExistence type="predicted"/>
<dbReference type="GeneID" id="106155359"/>
<dbReference type="KEGG" id="lak:106155359"/>
<feature type="transmembrane region" description="Helical" evidence="1">
    <location>
        <begin position="26"/>
        <end position="45"/>
    </location>
</feature>